<organism evidence="2 3">
    <name type="scientific">Halorientalis pallida</name>
    <dbReference type="NCBI Taxonomy" id="2479928"/>
    <lineage>
        <taxon>Archaea</taxon>
        <taxon>Methanobacteriati</taxon>
        <taxon>Methanobacteriota</taxon>
        <taxon>Stenosarchaea group</taxon>
        <taxon>Halobacteria</taxon>
        <taxon>Halobacteriales</taxon>
        <taxon>Haloarculaceae</taxon>
        <taxon>Halorientalis</taxon>
    </lineage>
</organism>
<keyword evidence="1" id="KW-0472">Membrane</keyword>
<accession>A0A498KU88</accession>
<evidence type="ECO:0000313" key="3">
    <source>
        <dbReference type="Proteomes" id="UP000289691"/>
    </source>
</evidence>
<keyword evidence="3" id="KW-1185">Reference proteome</keyword>
<gene>
    <name evidence="2" type="ORF">EAF64_14695</name>
</gene>
<sequence>MAESTSLRERLHADLTDNLPVTVTAIGVALAAFALVSLDSIPLALSTDFGARFLLPLSLLDMAFAYDDYWPVAYSPMYAVTWTLVFGVLTVGLFISIYEVTLPNLGNTVASVAAFVTVVSIQFGSAMLYAHIR</sequence>
<feature type="transmembrane region" description="Helical" evidence="1">
    <location>
        <begin position="78"/>
        <end position="98"/>
    </location>
</feature>
<dbReference type="RefSeq" id="WP_129069736.1">
    <property type="nucleotide sequence ID" value="NZ_RDFA01000005.1"/>
</dbReference>
<protein>
    <submittedName>
        <fullName evidence="2">Uncharacterized protein</fullName>
    </submittedName>
</protein>
<comment type="caution">
    <text evidence="2">The sequence shown here is derived from an EMBL/GenBank/DDBJ whole genome shotgun (WGS) entry which is preliminary data.</text>
</comment>
<evidence type="ECO:0000256" key="1">
    <source>
        <dbReference type="SAM" id="Phobius"/>
    </source>
</evidence>
<dbReference type="Proteomes" id="UP000289691">
    <property type="component" value="Unassembled WGS sequence"/>
</dbReference>
<reference evidence="2 3" key="1">
    <citation type="submission" date="2019-01" db="EMBL/GenBank/DDBJ databases">
        <title>Halorientalis sp. F13-25 a new haloarchaeum isolated from hypersaline water.</title>
        <authorList>
            <person name="Ana D.-V."/>
            <person name="Cristina S.-P."/>
            <person name="Antonio V."/>
        </authorList>
    </citation>
    <scope>NUCLEOTIDE SEQUENCE [LARGE SCALE GENOMIC DNA]</scope>
    <source>
        <strain evidence="2 3">F13-25</strain>
    </source>
</reference>
<keyword evidence="1" id="KW-1133">Transmembrane helix</keyword>
<name>A0A498KU88_9EURY</name>
<dbReference type="OrthoDB" id="202238at2157"/>
<evidence type="ECO:0000313" key="2">
    <source>
        <dbReference type="EMBL" id="RXK47885.1"/>
    </source>
</evidence>
<dbReference type="EMBL" id="RDFA01000005">
    <property type="protein sequence ID" value="RXK47885.1"/>
    <property type="molecule type" value="Genomic_DNA"/>
</dbReference>
<proteinExistence type="predicted"/>
<feature type="transmembrane region" description="Helical" evidence="1">
    <location>
        <begin position="21"/>
        <end position="43"/>
    </location>
</feature>
<dbReference type="AlphaFoldDB" id="A0A498KU88"/>
<feature type="transmembrane region" description="Helical" evidence="1">
    <location>
        <begin position="110"/>
        <end position="130"/>
    </location>
</feature>
<keyword evidence="1" id="KW-0812">Transmembrane</keyword>